<protein>
    <submittedName>
        <fullName evidence="1">Uncharacterized protein</fullName>
    </submittedName>
</protein>
<proteinExistence type="predicted"/>
<dbReference type="Proteomes" id="UP001154015">
    <property type="component" value="Unassembled WGS sequence"/>
</dbReference>
<dbReference type="EMBL" id="CAKXYP010000027">
    <property type="protein sequence ID" value="CAH9419755.1"/>
    <property type="molecule type" value="Genomic_DNA"/>
</dbReference>
<name>A0ABN8VAC0_STRGL</name>
<accession>A0ABN8VAC0</accession>
<organism evidence="1 2">
    <name type="scientific">Streptomyces globisporus</name>
    <dbReference type="NCBI Taxonomy" id="1908"/>
    <lineage>
        <taxon>Bacteria</taxon>
        <taxon>Bacillati</taxon>
        <taxon>Actinomycetota</taxon>
        <taxon>Actinomycetes</taxon>
        <taxon>Kitasatosporales</taxon>
        <taxon>Streptomycetaceae</taxon>
        <taxon>Streptomyces</taxon>
    </lineage>
</organism>
<comment type="caution">
    <text evidence="1">The sequence shown here is derived from an EMBL/GenBank/DDBJ whole genome shotgun (WGS) entry which is preliminary data.</text>
</comment>
<evidence type="ECO:0000313" key="1">
    <source>
        <dbReference type="EMBL" id="CAH9419755.1"/>
    </source>
</evidence>
<keyword evidence="2" id="KW-1185">Reference proteome</keyword>
<reference evidence="1" key="1">
    <citation type="submission" date="2022-03" db="EMBL/GenBank/DDBJ databases">
        <authorList>
            <person name="Leyn A S."/>
        </authorList>
    </citation>
    <scope>NUCLEOTIDE SEQUENCE</scope>
    <source>
        <strain evidence="1">Streptomyces globisporus 4-3</strain>
    </source>
</reference>
<gene>
    <name evidence="1" type="ORF">SGL43_06810</name>
</gene>
<sequence length="38" mass="3685">MALGPTAALTARGRVTALRVPGIAPGFLPAEPIAAADA</sequence>
<evidence type="ECO:0000313" key="2">
    <source>
        <dbReference type="Proteomes" id="UP001154015"/>
    </source>
</evidence>